<dbReference type="AlphaFoldDB" id="A0AAV7X812"/>
<name>A0AAV7X812_9NEOP</name>
<dbReference type="Gene3D" id="1.20.1280.50">
    <property type="match status" value="1"/>
</dbReference>
<organism evidence="2 3">
    <name type="scientific">Megalurothrips usitatus</name>
    <name type="common">bean blossom thrips</name>
    <dbReference type="NCBI Taxonomy" id="439358"/>
    <lineage>
        <taxon>Eukaryota</taxon>
        <taxon>Metazoa</taxon>
        <taxon>Ecdysozoa</taxon>
        <taxon>Arthropoda</taxon>
        <taxon>Hexapoda</taxon>
        <taxon>Insecta</taxon>
        <taxon>Pterygota</taxon>
        <taxon>Neoptera</taxon>
        <taxon>Paraneoptera</taxon>
        <taxon>Thysanoptera</taxon>
        <taxon>Terebrantia</taxon>
        <taxon>Thripoidea</taxon>
        <taxon>Thripidae</taxon>
        <taxon>Megalurothrips</taxon>
    </lineage>
</organism>
<dbReference type="Pfam" id="PF12937">
    <property type="entry name" value="F-box-like"/>
    <property type="match status" value="1"/>
</dbReference>
<feature type="domain" description="F-box" evidence="1">
    <location>
        <begin position="6"/>
        <end position="56"/>
    </location>
</feature>
<evidence type="ECO:0000313" key="2">
    <source>
        <dbReference type="EMBL" id="KAJ1519756.1"/>
    </source>
</evidence>
<evidence type="ECO:0000313" key="3">
    <source>
        <dbReference type="Proteomes" id="UP001075354"/>
    </source>
</evidence>
<comment type="caution">
    <text evidence="2">The sequence shown here is derived from an EMBL/GenBank/DDBJ whole genome shotgun (WGS) entry which is preliminary data.</text>
</comment>
<reference evidence="2" key="1">
    <citation type="submission" date="2022-12" db="EMBL/GenBank/DDBJ databases">
        <title>Chromosome-level genome assembly of the bean flower thrips Megalurothrips usitatus.</title>
        <authorList>
            <person name="Ma L."/>
            <person name="Liu Q."/>
            <person name="Li H."/>
            <person name="Cai W."/>
        </authorList>
    </citation>
    <scope>NUCLEOTIDE SEQUENCE</scope>
    <source>
        <strain evidence="2">Cailab_2022a</strain>
    </source>
</reference>
<protein>
    <recommendedName>
        <fullName evidence="1">F-box domain-containing protein</fullName>
    </recommendedName>
</protein>
<dbReference type="InterPro" id="IPR036047">
    <property type="entry name" value="F-box-like_dom_sf"/>
</dbReference>
<dbReference type="InterPro" id="IPR001810">
    <property type="entry name" value="F-box_dom"/>
</dbReference>
<dbReference type="EMBL" id="JAPTSV010000016">
    <property type="protein sequence ID" value="KAJ1519756.1"/>
    <property type="molecule type" value="Genomic_DNA"/>
</dbReference>
<sequence length="110" mass="12301">MDLDAVPAVCTLPPELLVHILSFVTDGRTLLDAVPLVCRRWHRLGVSRDSAAWRGARLCCTPGDVDAARVLLHAPALQSLLILYGETPWCVKQVSKLFLHNYNYSVRFCK</sequence>
<dbReference type="PROSITE" id="PS50181">
    <property type="entry name" value="FBOX"/>
    <property type="match status" value="1"/>
</dbReference>
<keyword evidence="3" id="KW-1185">Reference proteome</keyword>
<gene>
    <name evidence="2" type="ORF">ONE63_005012</name>
</gene>
<proteinExistence type="predicted"/>
<evidence type="ECO:0000259" key="1">
    <source>
        <dbReference type="PROSITE" id="PS50181"/>
    </source>
</evidence>
<accession>A0AAV7X812</accession>
<dbReference type="SUPFAM" id="SSF81383">
    <property type="entry name" value="F-box domain"/>
    <property type="match status" value="1"/>
</dbReference>
<dbReference type="Proteomes" id="UP001075354">
    <property type="component" value="Chromosome 16"/>
</dbReference>